<dbReference type="SMART" id="SM00260">
    <property type="entry name" value="CheW"/>
    <property type="match status" value="1"/>
</dbReference>
<comment type="function">
    <text evidence="11">Involved in the transmission of sensory signals from the chemoreceptors to the flagellar motors. CheA is autophosphorylated; it can transfer its phosphate group to either CheB or CheY.</text>
</comment>
<dbReference type="SUPFAM" id="SSF55874">
    <property type="entry name" value="ATPase domain of HSP90 chaperone/DNA topoisomerase II/histidine kinase"/>
    <property type="match status" value="1"/>
</dbReference>
<evidence type="ECO:0000256" key="5">
    <source>
        <dbReference type="ARBA" id="ARBA00022553"/>
    </source>
</evidence>
<evidence type="ECO:0000256" key="3">
    <source>
        <dbReference type="ARBA" id="ARBA00021495"/>
    </source>
</evidence>
<evidence type="ECO:0000256" key="10">
    <source>
        <dbReference type="ARBA" id="ARBA00023012"/>
    </source>
</evidence>
<keyword evidence="8" id="KW-0418">Kinase</keyword>
<dbReference type="AlphaFoldDB" id="A0A0U2U7Q6"/>
<dbReference type="Gene3D" id="2.30.30.40">
    <property type="entry name" value="SH3 Domains"/>
    <property type="match status" value="1"/>
</dbReference>
<dbReference type="PRINTS" id="PR00344">
    <property type="entry name" value="BCTRLSENSOR"/>
</dbReference>
<dbReference type="OrthoDB" id="9803176at2"/>
<dbReference type="InterPro" id="IPR008207">
    <property type="entry name" value="Sig_transdc_His_kin_Hpt_dom"/>
</dbReference>
<dbReference type="SUPFAM" id="SSF50341">
    <property type="entry name" value="CheW-like"/>
    <property type="match status" value="1"/>
</dbReference>
<reference evidence="17" key="1">
    <citation type="submission" date="2015-12" db="EMBL/GenBank/DDBJ databases">
        <title>Complete genome sequences of two moderately thermophilic Paenibacillus species.</title>
        <authorList>
            <person name="Butler R.III."/>
            <person name="Wang J."/>
            <person name="Stark B.C."/>
            <person name="Pombert J.-F."/>
        </authorList>
    </citation>
    <scope>NUCLEOTIDE SEQUENCE [LARGE SCALE GENOMIC DNA]</scope>
    <source>
        <strain evidence="17">32O-Y</strain>
    </source>
</reference>
<dbReference type="PROSITE" id="PS50851">
    <property type="entry name" value="CHEW"/>
    <property type="match status" value="1"/>
</dbReference>
<keyword evidence="10" id="KW-0902">Two-component regulatory system</keyword>
<dbReference type="GO" id="GO:0005524">
    <property type="term" value="F:ATP binding"/>
    <property type="evidence" value="ECO:0007669"/>
    <property type="project" value="UniProtKB-KW"/>
</dbReference>
<evidence type="ECO:0000259" key="15">
    <source>
        <dbReference type="PROSITE" id="PS50894"/>
    </source>
</evidence>
<evidence type="ECO:0000259" key="13">
    <source>
        <dbReference type="PROSITE" id="PS50109"/>
    </source>
</evidence>
<keyword evidence="5 12" id="KW-0597">Phosphoprotein</keyword>
<protein>
    <recommendedName>
        <fullName evidence="3">Chemotaxis protein CheA</fullName>
        <ecNumber evidence="2">2.7.13.3</ecNumber>
    </recommendedName>
</protein>
<dbReference type="PROSITE" id="PS50109">
    <property type="entry name" value="HIS_KIN"/>
    <property type="match status" value="1"/>
</dbReference>
<dbReference type="InterPro" id="IPR003594">
    <property type="entry name" value="HATPase_dom"/>
</dbReference>
<comment type="catalytic activity">
    <reaction evidence="1">
        <text>ATP + protein L-histidine = ADP + protein N-phospho-L-histidine.</text>
        <dbReference type="EC" id="2.7.13.3"/>
    </reaction>
</comment>
<evidence type="ECO:0000313" key="17">
    <source>
        <dbReference type="Proteomes" id="UP000061660"/>
    </source>
</evidence>
<evidence type="ECO:0000256" key="6">
    <source>
        <dbReference type="ARBA" id="ARBA00022679"/>
    </source>
</evidence>
<dbReference type="Pfam" id="PF01584">
    <property type="entry name" value="CheW"/>
    <property type="match status" value="1"/>
</dbReference>
<dbReference type="SMART" id="SM00387">
    <property type="entry name" value="HATPase_c"/>
    <property type="match status" value="1"/>
</dbReference>
<keyword evidence="9" id="KW-0067">ATP-binding</keyword>
<accession>A0A0U2U7Q6</accession>
<dbReference type="PATRIC" id="fig|162209.4.peg.2137"/>
<dbReference type="InterPro" id="IPR004105">
    <property type="entry name" value="CheA-like_dim"/>
</dbReference>
<feature type="domain" description="CheW-like" evidence="14">
    <location>
        <begin position="614"/>
        <end position="748"/>
    </location>
</feature>
<evidence type="ECO:0000256" key="12">
    <source>
        <dbReference type="PROSITE-ProRule" id="PRU00110"/>
    </source>
</evidence>
<dbReference type="PROSITE" id="PS50894">
    <property type="entry name" value="HPT"/>
    <property type="match status" value="1"/>
</dbReference>
<dbReference type="GO" id="GO:0000155">
    <property type="term" value="F:phosphorelay sensor kinase activity"/>
    <property type="evidence" value="ECO:0007669"/>
    <property type="project" value="InterPro"/>
</dbReference>
<dbReference type="InterPro" id="IPR036890">
    <property type="entry name" value="HATPase_C_sf"/>
</dbReference>
<dbReference type="PANTHER" id="PTHR43395:SF10">
    <property type="entry name" value="CHEMOTAXIS PROTEIN CHEA"/>
    <property type="match status" value="1"/>
</dbReference>
<name>A0A0U2U7Q6_9BACL</name>
<dbReference type="InterPro" id="IPR005467">
    <property type="entry name" value="His_kinase_dom"/>
</dbReference>
<dbReference type="InterPro" id="IPR002545">
    <property type="entry name" value="CheW-lke_dom"/>
</dbReference>
<dbReference type="SUPFAM" id="SSF47384">
    <property type="entry name" value="Homodimeric domain of signal transducing histidine kinase"/>
    <property type="match status" value="1"/>
</dbReference>
<dbReference type="Proteomes" id="UP000061660">
    <property type="component" value="Chromosome"/>
</dbReference>
<dbReference type="InterPro" id="IPR037006">
    <property type="entry name" value="CheA-like_homodim_sf"/>
</dbReference>
<evidence type="ECO:0000256" key="9">
    <source>
        <dbReference type="ARBA" id="ARBA00022840"/>
    </source>
</evidence>
<dbReference type="PANTHER" id="PTHR43395">
    <property type="entry name" value="SENSOR HISTIDINE KINASE CHEA"/>
    <property type="match status" value="1"/>
</dbReference>
<feature type="domain" description="Histidine kinase" evidence="13">
    <location>
        <begin position="410"/>
        <end position="612"/>
    </location>
</feature>
<dbReference type="InterPro" id="IPR004358">
    <property type="entry name" value="Sig_transdc_His_kin-like_C"/>
</dbReference>
<feature type="modified residue" description="Phosphohistidine" evidence="12">
    <location>
        <position position="53"/>
    </location>
</feature>
<evidence type="ECO:0000256" key="2">
    <source>
        <dbReference type="ARBA" id="ARBA00012438"/>
    </source>
</evidence>
<keyword evidence="4" id="KW-0145">Chemotaxis</keyword>
<dbReference type="Gene3D" id="1.10.287.560">
    <property type="entry name" value="Histidine kinase CheA-like, homodimeric domain"/>
    <property type="match status" value="1"/>
</dbReference>
<evidence type="ECO:0000313" key="16">
    <source>
        <dbReference type="EMBL" id="ALS22393.1"/>
    </source>
</evidence>
<dbReference type="InterPro" id="IPR036641">
    <property type="entry name" value="HPT_dom_sf"/>
</dbReference>
<dbReference type="Gene3D" id="1.20.120.160">
    <property type="entry name" value="HPT domain"/>
    <property type="match status" value="2"/>
</dbReference>
<proteinExistence type="predicted"/>
<feature type="domain" description="HPt" evidence="15">
    <location>
        <begin position="6"/>
        <end position="110"/>
    </location>
</feature>
<dbReference type="SMART" id="SM00073">
    <property type="entry name" value="HPT"/>
    <property type="match status" value="2"/>
</dbReference>
<dbReference type="STRING" id="162209.IJ22_20190"/>
<dbReference type="GO" id="GO:0006935">
    <property type="term" value="P:chemotaxis"/>
    <property type="evidence" value="ECO:0007669"/>
    <property type="project" value="UniProtKB-KW"/>
</dbReference>
<evidence type="ECO:0000256" key="11">
    <source>
        <dbReference type="ARBA" id="ARBA00035100"/>
    </source>
</evidence>
<evidence type="ECO:0000259" key="14">
    <source>
        <dbReference type="PROSITE" id="PS50851"/>
    </source>
</evidence>
<keyword evidence="7" id="KW-0547">Nucleotide-binding</keyword>
<dbReference type="RefSeq" id="WP_082660757.1">
    <property type="nucleotide sequence ID" value="NZ_CP013652.1"/>
</dbReference>
<dbReference type="InterPro" id="IPR051315">
    <property type="entry name" value="Bact_Chemotaxis_CheA"/>
</dbReference>
<dbReference type="KEGG" id="pnp:IJ22_20190"/>
<gene>
    <name evidence="16" type="ORF">IJ22_20190</name>
</gene>
<dbReference type="EC" id="2.7.13.3" evidence="2"/>
<dbReference type="InterPro" id="IPR036061">
    <property type="entry name" value="CheW-like_dom_sf"/>
</dbReference>
<sequence length="748" mass="84384">MMGNTFSPEDVGLLKMLLDEWKGCQEDLQKLILKLEVFPDDVELANDLIQRVHCIKRGSSFVGLAFITKLSHEIERAIDAALEKNIKVDSELIDHLLAGVDLLSNHISRLIRKVESYDSSNEEAELVIDFEDEKSIDEFVEKINVIFEKQKQQEQTVNETNEAGEYGAAKTEILQAQQFTRKLSRDAKEQFLFEAYEHIDRIENQCLIKLEKEENNRDAINELFRAVQSIKAGTGLFVAAGQKESPQFAVVKDFSDVVHTFENLLGVIRDREIHFDENLLSLCYETVDYLKASLESMALDNRVSIPHAEIWSKIDNCISYIKSLPDRKVGMDSGANSVKQVLRQDQMQKAALAQSMQSIRVSQDKLDKMMNMISELLIAKNAFMHIAAKLNAEYNLPEMSKEVKGAGASINRISDELQNAIMSMRMIEVKTVFQKMPRIIRDISQSTGKKMALFMEGESTEIDKMIVEQISDPIVHLIRNAADHGIENPEDRRRKGKSEAGKITLRAYNKNKHVYIEIEDDGKGMDPRLLKQKAIDKGLIAIEDAEKMTEGQLINLIFLPGFSTAGQITEVSGRGVGMDIVKSNIEKVNGTIMIDSEVDKGTKMVIQLPLTLAVSRGLTVHVLNETYIIPIDYIIETVKIHNNDIHEFNDKYFVHLRGDVIGIEWLSKLFLLGERDMNHEEFNTVIISNGMEKFGFVVDKLKNEQEFVMKTLGGQLAGIPGISGSTLLGNGQVVLIVNPIEMMQLAKH</sequence>
<reference evidence="16 17" key="2">
    <citation type="journal article" date="2016" name="Genome Announc.">
        <title>Complete Genome Sequences of Two Interactive Moderate Thermophiles, Paenibacillus napthalenovorans 32O-Y and Paenibacillus sp. 32O-W.</title>
        <authorList>
            <person name="Butler R.R.III."/>
            <person name="Wang J."/>
            <person name="Stark B.C."/>
            <person name="Pombert J.F."/>
        </authorList>
    </citation>
    <scope>NUCLEOTIDE SEQUENCE [LARGE SCALE GENOMIC DNA]</scope>
    <source>
        <strain evidence="16 17">32O-Y</strain>
    </source>
</reference>
<dbReference type="EMBL" id="CP013652">
    <property type="protein sequence ID" value="ALS22393.1"/>
    <property type="molecule type" value="Genomic_DNA"/>
</dbReference>
<dbReference type="Pfam" id="PF01627">
    <property type="entry name" value="Hpt"/>
    <property type="match status" value="1"/>
</dbReference>
<evidence type="ECO:0000256" key="4">
    <source>
        <dbReference type="ARBA" id="ARBA00022500"/>
    </source>
</evidence>
<evidence type="ECO:0000256" key="7">
    <source>
        <dbReference type="ARBA" id="ARBA00022741"/>
    </source>
</evidence>
<dbReference type="SUPFAM" id="SSF47226">
    <property type="entry name" value="Histidine-containing phosphotransfer domain, HPT domain"/>
    <property type="match status" value="2"/>
</dbReference>
<dbReference type="Pfam" id="PF02895">
    <property type="entry name" value="H-kinase_dim"/>
    <property type="match status" value="1"/>
</dbReference>
<keyword evidence="6" id="KW-0808">Transferase</keyword>
<dbReference type="GO" id="GO:0005737">
    <property type="term" value="C:cytoplasm"/>
    <property type="evidence" value="ECO:0007669"/>
    <property type="project" value="InterPro"/>
</dbReference>
<keyword evidence="17" id="KW-1185">Reference proteome</keyword>
<evidence type="ECO:0000256" key="1">
    <source>
        <dbReference type="ARBA" id="ARBA00000085"/>
    </source>
</evidence>
<dbReference type="FunFam" id="3.30.565.10:FF:000016">
    <property type="entry name" value="Chemotaxis protein CheA, putative"/>
    <property type="match status" value="1"/>
</dbReference>
<dbReference type="SMART" id="SM01231">
    <property type="entry name" value="H-kinase_dim"/>
    <property type="match status" value="1"/>
</dbReference>
<dbReference type="InterPro" id="IPR036097">
    <property type="entry name" value="HisK_dim/P_sf"/>
</dbReference>
<dbReference type="CDD" id="cd16916">
    <property type="entry name" value="HATPase_CheA-like"/>
    <property type="match status" value="1"/>
</dbReference>
<organism evidence="16 17">
    <name type="scientific">Paenibacillus naphthalenovorans</name>
    <dbReference type="NCBI Taxonomy" id="162209"/>
    <lineage>
        <taxon>Bacteria</taxon>
        <taxon>Bacillati</taxon>
        <taxon>Bacillota</taxon>
        <taxon>Bacilli</taxon>
        <taxon>Bacillales</taxon>
        <taxon>Paenibacillaceae</taxon>
        <taxon>Paenibacillus</taxon>
    </lineage>
</organism>
<dbReference type="Pfam" id="PF02518">
    <property type="entry name" value="HATPase_c"/>
    <property type="match status" value="1"/>
</dbReference>
<evidence type="ECO:0000256" key="8">
    <source>
        <dbReference type="ARBA" id="ARBA00022777"/>
    </source>
</evidence>
<dbReference type="Gene3D" id="3.30.565.10">
    <property type="entry name" value="Histidine kinase-like ATPase, C-terminal domain"/>
    <property type="match status" value="1"/>
</dbReference>